<sequence length="400" mass="40918">MRNLAALLLTVGLVAGGCSSGEYVAPPPARVSDAADPVAAAATLVTLQDAVEHGDAAAAGALGADAQGTALLEAVARNAHALGLSDIGFTYLTETGRTDGAHGWDGDVTVTWRVDGFDAASSRVELPISFADGGDRIAAIGAGNGRLPLWLAGPLVVRRAGDALVAVSGDDSEVADRYLPAARRAVAGARAVVGGRTRLMVEVPDSTDLLHRALNAPNGSYAAIAAVTAPVDGSKAPGSPVHVFLNRTVYDGLDKVAAQVVMTHEAVHALTGAPLAQNAPLWLVEGFADYVALRDVALPTSRTAGQIIAQVRRSGAPKALPGPTDFDPTASHLGAVYEAAWQVCVTLAEHGGEQALVRLYRAVLGGADLASTLRTELGWTEAELTAAWRARLTALAGAPH</sequence>
<evidence type="ECO:0000313" key="2">
    <source>
        <dbReference type="Proteomes" id="UP001597229"/>
    </source>
</evidence>
<accession>A0ABW3W4C5</accession>
<dbReference type="RefSeq" id="WP_367919698.1">
    <property type="nucleotide sequence ID" value="NZ_BAABAC010000024.1"/>
</dbReference>
<evidence type="ECO:0008006" key="3">
    <source>
        <dbReference type="Google" id="ProtNLM"/>
    </source>
</evidence>
<dbReference type="PROSITE" id="PS51257">
    <property type="entry name" value="PROKAR_LIPOPROTEIN"/>
    <property type="match status" value="1"/>
</dbReference>
<comment type="caution">
    <text evidence="1">The sequence shown here is derived from an EMBL/GenBank/DDBJ whole genome shotgun (WGS) entry which is preliminary data.</text>
</comment>
<proteinExistence type="predicted"/>
<keyword evidence="2" id="KW-1185">Reference proteome</keyword>
<dbReference type="EMBL" id="JBHTLX010000021">
    <property type="protein sequence ID" value="MFD1249350.1"/>
    <property type="molecule type" value="Genomic_DNA"/>
</dbReference>
<name>A0ABW3W4C5_9ACTN</name>
<protein>
    <recommendedName>
        <fullName evidence="3">Peptidase MA-like domain-containing protein</fullName>
    </recommendedName>
</protein>
<organism evidence="1 2">
    <name type="scientific">Nocardioides ginsengisoli</name>
    <dbReference type="NCBI Taxonomy" id="363868"/>
    <lineage>
        <taxon>Bacteria</taxon>
        <taxon>Bacillati</taxon>
        <taxon>Actinomycetota</taxon>
        <taxon>Actinomycetes</taxon>
        <taxon>Propionibacteriales</taxon>
        <taxon>Nocardioidaceae</taxon>
        <taxon>Nocardioides</taxon>
    </lineage>
</organism>
<gene>
    <name evidence="1" type="ORF">ACFQ3F_16240</name>
</gene>
<evidence type="ECO:0000313" key="1">
    <source>
        <dbReference type="EMBL" id="MFD1249350.1"/>
    </source>
</evidence>
<dbReference type="Proteomes" id="UP001597229">
    <property type="component" value="Unassembled WGS sequence"/>
</dbReference>
<reference evidence="2" key="1">
    <citation type="journal article" date="2019" name="Int. J. Syst. Evol. Microbiol.">
        <title>The Global Catalogue of Microorganisms (GCM) 10K type strain sequencing project: providing services to taxonomists for standard genome sequencing and annotation.</title>
        <authorList>
            <consortium name="The Broad Institute Genomics Platform"/>
            <consortium name="The Broad Institute Genome Sequencing Center for Infectious Disease"/>
            <person name="Wu L."/>
            <person name="Ma J."/>
        </authorList>
    </citation>
    <scope>NUCLEOTIDE SEQUENCE [LARGE SCALE GENOMIC DNA]</scope>
    <source>
        <strain evidence="2">CCUG 52478</strain>
    </source>
</reference>